<gene>
    <name evidence="2" type="ORF">C0J50_11042</name>
</gene>
<keyword evidence="3" id="KW-1185">Reference proteome</keyword>
<dbReference type="AlphaFoldDB" id="A0AAD5ADZ8"/>
<feature type="compositionally biased region" description="Acidic residues" evidence="1">
    <location>
        <begin position="22"/>
        <end position="34"/>
    </location>
</feature>
<accession>A0AAD5ADZ8</accession>
<evidence type="ECO:0000313" key="2">
    <source>
        <dbReference type="EMBL" id="KAI5614888.1"/>
    </source>
</evidence>
<reference evidence="2" key="1">
    <citation type="submission" date="2018-07" db="EMBL/GenBank/DDBJ databases">
        <title>Comparative genomics of catfishes provides insights into carnivory and benthic adaptation.</title>
        <authorList>
            <person name="Zhang Y."/>
            <person name="Wang D."/>
            <person name="Peng Z."/>
            <person name="Zheng S."/>
            <person name="Shao F."/>
            <person name="Tao W."/>
        </authorList>
    </citation>
    <scope>NUCLEOTIDE SEQUENCE</scope>
    <source>
        <strain evidence="2">Chongqing</strain>
    </source>
</reference>
<name>A0AAD5ADZ8_SILAS</name>
<dbReference type="Proteomes" id="UP001205998">
    <property type="component" value="Unassembled WGS sequence"/>
</dbReference>
<comment type="caution">
    <text evidence="2">The sequence shown here is derived from an EMBL/GenBank/DDBJ whole genome shotgun (WGS) entry which is preliminary data.</text>
</comment>
<feature type="region of interest" description="Disordered" evidence="1">
    <location>
        <begin position="1"/>
        <end position="65"/>
    </location>
</feature>
<dbReference type="EMBL" id="MU557501">
    <property type="protein sequence ID" value="KAI5614888.1"/>
    <property type="molecule type" value="Genomic_DNA"/>
</dbReference>
<sequence length="134" mass="14719">MAKLEQKKNISTLAFGGKTAEEKEEEEEEDEEVDVSNGLTEPLVTGDVHEPGVRTKPGKRSTESEVYDDGTNTFFWWAPKQGPVLFFFSDLPKSSQRHFVCMKISPIGDGAEDGAPIGGAAEEPRHTKLPLLCP</sequence>
<organism evidence="2 3">
    <name type="scientific">Silurus asotus</name>
    <name type="common">Amur catfish</name>
    <name type="synonym">Parasilurus asotus</name>
    <dbReference type="NCBI Taxonomy" id="30991"/>
    <lineage>
        <taxon>Eukaryota</taxon>
        <taxon>Metazoa</taxon>
        <taxon>Chordata</taxon>
        <taxon>Craniata</taxon>
        <taxon>Vertebrata</taxon>
        <taxon>Euteleostomi</taxon>
        <taxon>Actinopterygii</taxon>
        <taxon>Neopterygii</taxon>
        <taxon>Teleostei</taxon>
        <taxon>Ostariophysi</taxon>
        <taxon>Siluriformes</taxon>
        <taxon>Siluridae</taxon>
        <taxon>Silurus</taxon>
    </lineage>
</organism>
<proteinExistence type="predicted"/>
<protein>
    <submittedName>
        <fullName evidence="2">Uncharacterized protein</fullName>
    </submittedName>
</protein>
<evidence type="ECO:0000256" key="1">
    <source>
        <dbReference type="SAM" id="MobiDB-lite"/>
    </source>
</evidence>
<feature type="region of interest" description="Disordered" evidence="1">
    <location>
        <begin position="115"/>
        <end position="134"/>
    </location>
</feature>
<evidence type="ECO:0000313" key="3">
    <source>
        <dbReference type="Proteomes" id="UP001205998"/>
    </source>
</evidence>